<dbReference type="Pfam" id="PF25989">
    <property type="entry name" value="YknX_C"/>
    <property type="match status" value="1"/>
</dbReference>
<keyword evidence="3 4" id="KW-0175">Coiled coil</keyword>
<dbReference type="Pfam" id="PF25990">
    <property type="entry name" value="Beta-barrel_YknX"/>
    <property type="match status" value="1"/>
</dbReference>
<dbReference type="Gene3D" id="2.40.420.20">
    <property type="match status" value="1"/>
</dbReference>
<dbReference type="Gene3D" id="2.40.50.100">
    <property type="match status" value="1"/>
</dbReference>
<dbReference type="AlphaFoldDB" id="A0A3G1KM05"/>
<dbReference type="RefSeq" id="WP_148132588.1">
    <property type="nucleotide sequence ID" value="NZ_CP017634.1"/>
</dbReference>
<evidence type="ECO:0000256" key="4">
    <source>
        <dbReference type="SAM" id="Coils"/>
    </source>
</evidence>
<evidence type="ECO:0000256" key="6">
    <source>
        <dbReference type="SAM" id="Phobius"/>
    </source>
</evidence>
<sequence>MDTENEKKITKLAKFRLGVKKWSRRGKWVIPILVVAAVAIYFISHRSESNGLPVTTTKVERQDMEQTVVANGRLDAVTKQEFFAPVDSILMDLSVKVGDAVKKGQNLGRLDTLGLQRDLEEANADLAAKKAALAKARAVNDQIDLKHKETQYSQAKKHYERVKSLYDQGAVTAEDLESAETEYVGAEKEYLEASALIGEKATESEVSSLQAQVDLAEQEVAQADERVKLASFIANGDGVVLFVGAEKGSQVQEGTRLIVVGNTDALEVTANVNEMDAGSLKKGQPVKIECAVLPEKEFTGEVSRVSNAAITSDNQGNEGVSLPVTVKLTGDTAGLKLGFTVDLLITTMKEENLLTIPVEAIVSQEETKMVYVVENGTARKRNIRTALGNELYDVVISGLKEGEEIILNPPPELQDGQKVLVSPEQKTSSR</sequence>
<dbReference type="InterPro" id="IPR006143">
    <property type="entry name" value="RND_pump_MFP"/>
</dbReference>
<dbReference type="Proteomes" id="UP000323521">
    <property type="component" value="Chromosome"/>
</dbReference>
<dbReference type="PANTHER" id="PTHR32347:SF14">
    <property type="entry name" value="EFFLUX SYSTEM COMPONENT YKNX-RELATED"/>
    <property type="match status" value="1"/>
</dbReference>
<feature type="transmembrane region" description="Helical" evidence="6">
    <location>
        <begin position="26"/>
        <end position="44"/>
    </location>
</feature>
<dbReference type="NCBIfam" id="TIGR01730">
    <property type="entry name" value="RND_mfp"/>
    <property type="match status" value="1"/>
</dbReference>
<evidence type="ECO:0000256" key="3">
    <source>
        <dbReference type="ARBA" id="ARBA00023054"/>
    </source>
</evidence>
<organism evidence="9 10">
    <name type="scientific">Formimonas warabiya</name>
    <dbReference type="NCBI Taxonomy" id="1761012"/>
    <lineage>
        <taxon>Bacteria</taxon>
        <taxon>Bacillati</taxon>
        <taxon>Bacillota</taxon>
        <taxon>Clostridia</taxon>
        <taxon>Eubacteriales</taxon>
        <taxon>Peptococcaceae</taxon>
        <taxon>Candidatus Formimonas</taxon>
    </lineage>
</organism>
<keyword evidence="6" id="KW-0812">Transmembrane</keyword>
<feature type="region of interest" description="Disordered" evidence="5">
    <location>
        <begin position="408"/>
        <end position="430"/>
    </location>
</feature>
<feature type="coiled-coil region" evidence="4">
    <location>
        <begin position="176"/>
        <end position="226"/>
    </location>
</feature>
<dbReference type="InterPro" id="IPR050465">
    <property type="entry name" value="UPF0194_transport"/>
</dbReference>
<feature type="domain" description="YknX-like C-terminal permuted SH3-like" evidence="7">
    <location>
        <begin position="354"/>
        <end position="419"/>
    </location>
</feature>
<evidence type="ECO:0000313" key="10">
    <source>
        <dbReference type="Proteomes" id="UP000323521"/>
    </source>
</evidence>
<dbReference type="InterPro" id="IPR058636">
    <property type="entry name" value="Beta-barrel_YknX"/>
</dbReference>
<dbReference type="OrthoDB" id="9791520at2"/>
<evidence type="ECO:0000256" key="5">
    <source>
        <dbReference type="SAM" id="MobiDB-lite"/>
    </source>
</evidence>
<protein>
    <submittedName>
        <fullName evidence="9">Efflux transporter periplasmic adaptor subunit</fullName>
    </submittedName>
</protein>
<comment type="subcellular location">
    <subcellularLocation>
        <location evidence="1">Cell envelope</location>
    </subcellularLocation>
</comment>
<dbReference type="KEGG" id="fwa:DCMF_00335"/>
<dbReference type="GO" id="GO:0016020">
    <property type="term" value="C:membrane"/>
    <property type="evidence" value="ECO:0007669"/>
    <property type="project" value="InterPro"/>
</dbReference>
<accession>A0A3G1KM05</accession>
<name>A0A3G1KM05_FORW1</name>
<dbReference type="SUPFAM" id="SSF111369">
    <property type="entry name" value="HlyD-like secretion proteins"/>
    <property type="match status" value="1"/>
</dbReference>
<reference evidence="9 10" key="1">
    <citation type="submission" date="2016-10" db="EMBL/GenBank/DDBJ databases">
        <title>Complete Genome Sequence of Peptococcaceae strain DCMF.</title>
        <authorList>
            <person name="Edwards R.J."/>
            <person name="Holland S.I."/>
            <person name="Deshpande N.P."/>
            <person name="Wong Y.K."/>
            <person name="Ertan H."/>
            <person name="Manefield M."/>
            <person name="Russell T.L."/>
            <person name="Lee M.J."/>
        </authorList>
    </citation>
    <scope>NUCLEOTIDE SEQUENCE [LARGE SCALE GENOMIC DNA]</scope>
    <source>
        <strain evidence="9 10">DCMF</strain>
    </source>
</reference>
<proteinExistence type="inferred from homology"/>
<evidence type="ECO:0000256" key="2">
    <source>
        <dbReference type="ARBA" id="ARBA00009477"/>
    </source>
</evidence>
<dbReference type="GO" id="GO:0022857">
    <property type="term" value="F:transmembrane transporter activity"/>
    <property type="evidence" value="ECO:0007669"/>
    <property type="project" value="InterPro"/>
</dbReference>
<dbReference type="Gene3D" id="2.40.30.170">
    <property type="match status" value="1"/>
</dbReference>
<gene>
    <name evidence="9" type="ORF">DCMF_00335</name>
</gene>
<dbReference type="GO" id="GO:0030313">
    <property type="term" value="C:cell envelope"/>
    <property type="evidence" value="ECO:0007669"/>
    <property type="project" value="UniProtKB-SubCell"/>
</dbReference>
<keyword evidence="6" id="KW-1133">Transmembrane helix</keyword>
<dbReference type="PANTHER" id="PTHR32347">
    <property type="entry name" value="EFFLUX SYSTEM COMPONENT YKNX-RELATED"/>
    <property type="match status" value="1"/>
</dbReference>
<evidence type="ECO:0000259" key="8">
    <source>
        <dbReference type="Pfam" id="PF25990"/>
    </source>
</evidence>
<feature type="domain" description="YknX-like beta-barrel" evidence="8">
    <location>
        <begin position="266"/>
        <end position="343"/>
    </location>
</feature>
<keyword evidence="6" id="KW-0472">Membrane</keyword>
<evidence type="ECO:0000313" key="9">
    <source>
        <dbReference type="EMBL" id="ATW23448.1"/>
    </source>
</evidence>
<dbReference type="Gene3D" id="1.10.287.470">
    <property type="entry name" value="Helix hairpin bin"/>
    <property type="match status" value="1"/>
</dbReference>
<dbReference type="InterPro" id="IPR058637">
    <property type="entry name" value="YknX-like_C"/>
</dbReference>
<evidence type="ECO:0000256" key="1">
    <source>
        <dbReference type="ARBA" id="ARBA00004196"/>
    </source>
</evidence>
<comment type="similarity">
    <text evidence="2">Belongs to the membrane fusion protein (MFP) (TC 8.A.1) family.</text>
</comment>
<evidence type="ECO:0000259" key="7">
    <source>
        <dbReference type="Pfam" id="PF25989"/>
    </source>
</evidence>
<keyword evidence="10" id="KW-1185">Reference proteome</keyword>
<dbReference type="EMBL" id="CP017634">
    <property type="protein sequence ID" value="ATW23448.1"/>
    <property type="molecule type" value="Genomic_DNA"/>
</dbReference>